<feature type="signal peptide" evidence="1">
    <location>
        <begin position="1"/>
        <end position="17"/>
    </location>
</feature>
<comment type="caution">
    <text evidence="2">The sequence shown here is derived from an EMBL/GenBank/DDBJ whole genome shotgun (WGS) entry which is preliminary data.</text>
</comment>
<dbReference type="Proteomes" id="UP001328107">
    <property type="component" value="Unassembled WGS sequence"/>
</dbReference>
<organism evidence="2 3">
    <name type="scientific">Pristionchus mayeri</name>
    <dbReference type="NCBI Taxonomy" id="1317129"/>
    <lineage>
        <taxon>Eukaryota</taxon>
        <taxon>Metazoa</taxon>
        <taxon>Ecdysozoa</taxon>
        <taxon>Nematoda</taxon>
        <taxon>Chromadorea</taxon>
        <taxon>Rhabditida</taxon>
        <taxon>Rhabditina</taxon>
        <taxon>Diplogasteromorpha</taxon>
        <taxon>Diplogasteroidea</taxon>
        <taxon>Neodiplogasteridae</taxon>
        <taxon>Pristionchus</taxon>
    </lineage>
</organism>
<proteinExistence type="predicted"/>
<keyword evidence="3" id="KW-1185">Reference proteome</keyword>
<accession>A0AAN4ZFX0</accession>
<sequence>MQRCVVLLALLSNVGSASYPYSDELKAELSKHLPGYIKEFYSGLTYEEIKILNKATGKRTLEKLDFIKEMPQYFTKKP</sequence>
<protein>
    <submittedName>
        <fullName evidence="2">Uncharacterized protein</fullName>
    </submittedName>
</protein>
<evidence type="ECO:0000313" key="2">
    <source>
        <dbReference type="EMBL" id="GMR40096.1"/>
    </source>
</evidence>
<evidence type="ECO:0000313" key="3">
    <source>
        <dbReference type="Proteomes" id="UP001328107"/>
    </source>
</evidence>
<evidence type="ECO:0000256" key="1">
    <source>
        <dbReference type="SAM" id="SignalP"/>
    </source>
</evidence>
<feature type="chain" id="PRO_5043055131" evidence="1">
    <location>
        <begin position="18"/>
        <end position="78"/>
    </location>
</feature>
<gene>
    <name evidence="2" type="ORF">PMAYCL1PPCAC_10291</name>
</gene>
<reference evidence="3" key="1">
    <citation type="submission" date="2022-10" db="EMBL/GenBank/DDBJ databases">
        <title>Genome assembly of Pristionchus species.</title>
        <authorList>
            <person name="Yoshida K."/>
            <person name="Sommer R.J."/>
        </authorList>
    </citation>
    <scope>NUCLEOTIDE SEQUENCE [LARGE SCALE GENOMIC DNA]</scope>
    <source>
        <strain evidence="3">RS5460</strain>
    </source>
</reference>
<keyword evidence="1" id="KW-0732">Signal</keyword>
<dbReference type="AlphaFoldDB" id="A0AAN4ZFX0"/>
<dbReference type="EMBL" id="BTRK01000003">
    <property type="protein sequence ID" value="GMR40096.1"/>
    <property type="molecule type" value="Genomic_DNA"/>
</dbReference>
<name>A0AAN4ZFX0_9BILA</name>